<dbReference type="EMBL" id="AFWA02000005">
    <property type="protein sequence ID" value="EMR11731.1"/>
    <property type="molecule type" value="Genomic_DNA"/>
</dbReference>
<dbReference type="GO" id="GO:0140078">
    <property type="term" value="F:class I DNA-(apurinic or apyrimidinic site) endonuclease activity"/>
    <property type="evidence" value="ECO:0007669"/>
    <property type="project" value="UniProtKB-EC"/>
</dbReference>
<dbReference type="PANTHER" id="PTHR10242">
    <property type="entry name" value="8-OXOGUANINE DNA GLYCOSYLASE"/>
    <property type="match status" value="1"/>
</dbReference>
<keyword evidence="6" id="KW-0234">DNA repair</keyword>
<evidence type="ECO:0000256" key="5">
    <source>
        <dbReference type="ARBA" id="ARBA00022801"/>
    </source>
</evidence>
<comment type="similarity">
    <text evidence="2">Belongs to the type-1 OGG1 family.</text>
</comment>
<evidence type="ECO:0000256" key="13">
    <source>
        <dbReference type="ARBA" id="ARBA00073127"/>
    </source>
</evidence>
<evidence type="ECO:0000256" key="9">
    <source>
        <dbReference type="ARBA" id="ARBA00023268"/>
    </source>
</evidence>
<dbReference type="GO" id="GO:0005634">
    <property type="term" value="C:nucleus"/>
    <property type="evidence" value="ECO:0007669"/>
    <property type="project" value="UniProtKB-SubCell"/>
</dbReference>
<evidence type="ECO:0000256" key="2">
    <source>
        <dbReference type="ARBA" id="ARBA00010679"/>
    </source>
</evidence>
<dbReference type="STRING" id="1069680.M7NX45"/>
<dbReference type="Gene3D" id="1.10.340.30">
    <property type="entry name" value="Hypothetical protein, domain 2"/>
    <property type="match status" value="1"/>
</dbReference>
<name>M7NX45_PNEMU</name>
<evidence type="ECO:0000256" key="4">
    <source>
        <dbReference type="ARBA" id="ARBA00022763"/>
    </source>
</evidence>
<dbReference type="GeneID" id="19893863"/>
<keyword evidence="5" id="KW-0378">Hydrolase</keyword>
<sequence length="268" mass="31448">MSDWKKIKIKLEELCLETTLKGGQTFRWKQSADNEWSCALNNKLISLKQDCKKIHEKTFFDNKYIASYVYYRVYGLKGELEGNEEKNKEFLIDYFNLSICLSDLYKEWSFRDNHFKKQAERFKGIRIIRQDPWENLICFICSSNNNINRISKMIEKLCHKYGTFVGRLGKNDYYDFPAASKLSGPSVEFELRELGFGYRAKFVQKTAWIIENERPKKWLESLRNKSYYEAKNSLCELMGVGYKVADCVCLMSLDQPSAVPIDTHGIDS</sequence>
<keyword evidence="9" id="KW-0511">Multifunctional enzyme</keyword>
<dbReference type="GO" id="GO:0006285">
    <property type="term" value="P:base-excision repair, AP site formation"/>
    <property type="evidence" value="ECO:0007669"/>
    <property type="project" value="TreeGrafter"/>
</dbReference>
<dbReference type="SUPFAM" id="SSF48150">
    <property type="entry name" value="DNA-glycosylase"/>
    <property type="match status" value="1"/>
</dbReference>
<dbReference type="PANTHER" id="PTHR10242:SF2">
    <property type="entry name" value="N-GLYCOSYLASE_DNA LYASE"/>
    <property type="match status" value="1"/>
</dbReference>
<dbReference type="AlphaFoldDB" id="M7NX45"/>
<evidence type="ECO:0000259" key="14">
    <source>
        <dbReference type="SMART" id="SM00478"/>
    </source>
</evidence>
<dbReference type="InterPro" id="IPR011257">
    <property type="entry name" value="DNA_glycosylase"/>
</dbReference>
<dbReference type="GO" id="GO:0003684">
    <property type="term" value="F:damaged DNA binding"/>
    <property type="evidence" value="ECO:0007669"/>
    <property type="project" value="InterPro"/>
</dbReference>
<keyword evidence="7" id="KW-0456">Lyase</keyword>
<reference evidence="16" key="1">
    <citation type="journal article" date="2016" name="Nat. Commun.">
        <title>Genome analysis of three Pneumocystis species reveals adaptation mechanisms to life exclusively in mammalian hosts.</title>
        <authorList>
            <person name="Ma L."/>
            <person name="Chen Z."/>
            <person name="Huang D.W."/>
            <person name="Kutty G."/>
            <person name="Ishihara M."/>
            <person name="Wang H."/>
            <person name="Abouelleil A."/>
            <person name="Bishop L."/>
            <person name="Davey E."/>
            <person name="Deng R."/>
            <person name="Deng X."/>
            <person name="Fan L."/>
            <person name="Fantoni G."/>
            <person name="Fitzgerald M."/>
            <person name="Gogineni E."/>
            <person name="Goldberg J.M."/>
            <person name="Handley G."/>
            <person name="Hu X."/>
            <person name="Huber C."/>
            <person name="Jiao X."/>
            <person name="Jones K."/>
            <person name="Levin J.Z."/>
            <person name="Liu Y."/>
            <person name="Macdonald P."/>
            <person name="Melnikov A."/>
            <person name="Raley C."/>
            <person name="Sassi M."/>
            <person name="Sherman B.T."/>
            <person name="Song X."/>
            <person name="Sykes S."/>
            <person name="Tran B."/>
            <person name="Walsh L."/>
            <person name="Xia Y."/>
            <person name="Yang J."/>
            <person name="Young S."/>
            <person name="Zeng Q."/>
            <person name="Zheng X."/>
            <person name="Stephens R."/>
            <person name="Nusbaum C."/>
            <person name="Birren B.W."/>
            <person name="Azadi P."/>
            <person name="Lempicki R.A."/>
            <person name="Cuomo C.A."/>
            <person name="Kovacs J.A."/>
        </authorList>
    </citation>
    <scope>NUCLEOTIDE SEQUENCE [LARGE SCALE GENOMIC DNA]</scope>
    <source>
        <strain evidence="16">B123</strain>
    </source>
</reference>
<gene>
    <name evidence="15" type="ORF">PNEG_00165</name>
</gene>
<evidence type="ECO:0000313" key="16">
    <source>
        <dbReference type="Proteomes" id="UP000011958"/>
    </source>
</evidence>
<dbReference type="VEuPathDB" id="FungiDB:PNEG_00165"/>
<evidence type="ECO:0000256" key="12">
    <source>
        <dbReference type="ARBA" id="ARBA00044632"/>
    </source>
</evidence>
<dbReference type="InterPro" id="IPR052054">
    <property type="entry name" value="Oxidative_DNA_repair_enzyme"/>
</dbReference>
<accession>M7NX45</accession>
<dbReference type="FunFam" id="1.10.340.30:FF:000006">
    <property type="entry name" value="N-glycosylase/DNA lyase isoform X2"/>
    <property type="match status" value="1"/>
</dbReference>
<evidence type="ECO:0000256" key="10">
    <source>
        <dbReference type="ARBA" id="ARBA00023295"/>
    </source>
</evidence>
<dbReference type="InterPro" id="IPR012904">
    <property type="entry name" value="OGG_N"/>
</dbReference>
<dbReference type="RefSeq" id="XP_007872026.1">
    <property type="nucleotide sequence ID" value="XM_007873835.1"/>
</dbReference>
<dbReference type="Pfam" id="PF07934">
    <property type="entry name" value="OGG_N"/>
    <property type="match status" value="1"/>
</dbReference>
<dbReference type="eggNOG" id="KOG2875">
    <property type="taxonomic scope" value="Eukaryota"/>
</dbReference>
<dbReference type="GO" id="GO:0006289">
    <property type="term" value="P:nucleotide-excision repair"/>
    <property type="evidence" value="ECO:0007669"/>
    <property type="project" value="InterPro"/>
</dbReference>
<dbReference type="Gene3D" id="3.30.310.40">
    <property type="match status" value="1"/>
</dbReference>
<evidence type="ECO:0000256" key="6">
    <source>
        <dbReference type="ARBA" id="ARBA00023204"/>
    </source>
</evidence>
<dbReference type="OMA" id="TAWIIEN"/>
<feature type="domain" description="HhH-GPD" evidence="14">
    <location>
        <begin position="141"/>
        <end position="267"/>
    </location>
</feature>
<comment type="catalytic activity">
    <reaction evidence="12">
        <text>2'-deoxyribonucleotide-(2'-deoxyribose 5'-phosphate)-2'-deoxyribonucleotide-DNA = a 3'-end 2'-deoxyribonucleotide-(2,3-dehydro-2,3-deoxyribose 5'-phosphate)-DNA + a 5'-end 5'-phospho-2'-deoxyribonucleoside-DNA + H(+)</text>
        <dbReference type="Rhea" id="RHEA:66592"/>
        <dbReference type="Rhea" id="RHEA-COMP:13180"/>
        <dbReference type="Rhea" id="RHEA-COMP:16897"/>
        <dbReference type="Rhea" id="RHEA-COMP:17067"/>
        <dbReference type="ChEBI" id="CHEBI:15378"/>
        <dbReference type="ChEBI" id="CHEBI:136412"/>
        <dbReference type="ChEBI" id="CHEBI:157695"/>
        <dbReference type="ChEBI" id="CHEBI:167181"/>
        <dbReference type="EC" id="4.2.99.18"/>
    </reaction>
</comment>
<dbReference type="Proteomes" id="UP000011958">
    <property type="component" value="Unassembled WGS sequence"/>
</dbReference>
<evidence type="ECO:0000313" key="15">
    <source>
        <dbReference type="EMBL" id="EMR11731.1"/>
    </source>
</evidence>
<keyword evidence="4" id="KW-0227">DNA damage</keyword>
<evidence type="ECO:0000256" key="1">
    <source>
        <dbReference type="ARBA" id="ARBA00004123"/>
    </source>
</evidence>
<keyword evidence="8" id="KW-0539">Nucleus</keyword>
<evidence type="ECO:0000256" key="8">
    <source>
        <dbReference type="ARBA" id="ARBA00023242"/>
    </source>
</evidence>
<evidence type="ECO:0000256" key="7">
    <source>
        <dbReference type="ARBA" id="ARBA00023239"/>
    </source>
</evidence>
<proteinExistence type="inferred from homology"/>
<organism evidence="15 16">
    <name type="scientific">Pneumocystis murina (strain B123)</name>
    <name type="common">Mouse pneumocystis pneumonia agent</name>
    <name type="synonym">Pneumocystis carinii f. sp. muris</name>
    <dbReference type="NCBI Taxonomy" id="1069680"/>
    <lineage>
        <taxon>Eukaryota</taxon>
        <taxon>Fungi</taxon>
        <taxon>Dikarya</taxon>
        <taxon>Ascomycota</taxon>
        <taxon>Taphrinomycotina</taxon>
        <taxon>Pneumocystomycetes</taxon>
        <taxon>Pneumocystaceae</taxon>
        <taxon>Pneumocystis</taxon>
    </lineage>
</organism>
<comment type="caution">
    <text evidence="15">The sequence shown here is derived from an EMBL/GenBank/DDBJ whole genome shotgun (WGS) entry which is preliminary data.</text>
</comment>
<dbReference type="SUPFAM" id="SSF55945">
    <property type="entry name" value="TATA-box binding protein-like"/>
    <property type="match status" value="1"/>
</dbReference>
<dbReference type="Pfam" id="PF00730">
    <property type="entry name" value="HhH-GPD"/>
    <property type="match status" value="1"/>
</dbReference>
<dbReference type="EC" id="4.2.99.18" evidence="3"/>
<dbReference type="HOGENOM" id="CLU_027543_3_2_1"/>
<protein>
    <recommendedName>
        <fullName evidence="13">N-glycosylase/DNA lyase</fullName>
        <ecNumber evidence="3">4.2.99.18</ecNumber>
    </recommendedName>
</protein>
<evidence type="ECO:0000256" key="11">
    <source>
        <dbReference type="ARBA" id="ARBA00025652"/>
    </source>
</evidence>
<dbReference type="SMART" id="SM00478">
    <property type="entry name" value="ENDO3c"/>
    <property type="match status" value="1"/>
</dbReference>
<keyword evidence="10" id="KW-0326">Glycosidase</keyword>
<dbReference type="GO" id="GO:0034039">
    <property type="term" value="F:8-oxo-7,8-dihydroguanine DNA N-glycosylase activity"/>
    <property type="evidence" value="ECO:0007669"/>
    <property type="project" value="TreeGrafter"/>
</dbReference>
<dbReference type="InterPro" id="IPR003265">
    <property type="entry name" value="HhH-GPD_domain"/>
</dbReference>
<keyword evidence="16" id="KW-1185">Reference proteome</keyword>
<dbReference type="CDD" id="cd00056">
    <property type="entry name" value="ENDO3c"/>
    <property type="match status" value="1"/>
</dbReference>
<comment type="function">
    <text evidence="11">DNA repair enzyme that incises DNA at 8-oxoG residues. Excises 7,8-dihydro-8-oxoguanine and 2,6-diamino-4-hydroxy-5-N-methylformamidopyrimidine (FAPY) from damaged DNA. Has a beta-lyase activity that nicks DNA 3' to the lesion.</text>
</comment>
<dbReference type="OrthoDB" id="238681at2759"/>
<evidence type="ECO:0000256" key="3">
    <source>
        <dbReference type="ARBA" id="ARBA00012720"/>
    </source>
</evidence>
<comment type="subcellular location">
    <subcellularLocation>
        <location evidence="1">Nucleus</location>
    </subcellularLocation>
</comment>